<evidence type="ECO:0000256" key="2">
    <source>
        <dbReference type="ARBA" id="ARBA00005179"/>
    </source>
</evidence>
<evidence type="ECO:0000256" key="10">
    <source>
        <dbReference type="RuleBase" id="RU000461"/>
    </source>
</evidence>
<sequence length="521" mass="58788">MDLGLPVPDFGVLVATVALVVVLKQWSWRRRTKGYPTPPGPRGWPILGNIGGMPSTNVWLKFMEWGREYDSGIVYTEVAGGSFLIINSLEKAVEILDKRSGIYSDRPDAHLFDMMGYGYMLSRLSYGEQWRERRRLFQQHLRPSRTNVYQPKILDQVRRSMIQFEKRPTDGLNVLRHTVGGIALSLAYGLKIHPNNDPYVKSAEENLRPLFTAGLAGVHLVNIFPFLRHLPAWLPGFGFKREALKHQVKARAFREKPFSECQARIADSTATTSFTSLALEEMARVGKVDDSTLRDAIMDTAAIVFAAGSDTTVSTLSFWLRNMVAYPEIQRRVQQELDEVLQGRLPDFTDEDCLPWVKATIMETMRMDPTNPTALFHRSIADDIFDGYFIPKGTTVIPNSWAMLHDENYYPNAMNYNPERFIKNGRLDPDVLNPNRMAFGYGRRECPGSHIAEAVLFIAAGTILSLFDIQKPLDDNGEPVSPQMEVLPGVVSHPVPFGCVFKPRNGSAQTTLLDLESTYEL</sequence>
<dbReference type="InterPro" id="IPR017972">
    <property type="entry name" value="Cyt_P450_CS"/>
</dbReference>
<dbReference type="Proteomes" id="UP000001861">
    <property type="component" value="Unassembled WGS sequence"/>
</dbReference>
<dbReference type="PANTHER" id="PTHR46300">
    <property type="entry name" value="P450, PUTATIVE (EUROFUNG)-RELATED-RELATED"/>
    <property type="match status" value="1"/>
</dbReference>
<dbReference type="GeneID" id="6016959"/>
<feature type="binding site" description="axial binding residue" evidence="9">
    <location>
        <position position="446"/>
    </location>
    <ligand>
        <name>heme</name>
        <dbReference type="ChEBI" id="CHEBI:30413"/>
    </ligand>
    <ligandPart>
        <name>Fe</name>
        <dbReference type="ChEBI" id="CHEBI:18248"/>
    </ligandPart>
</feature>
<dbReference type="RefSeq" id="XP_001840324.2">
    <property type="nucleotide sequence ID" value="XM_001840272.2"/>
</dbReference>
<dbReference type="GO" id="GO:0005506">
    <property type="term" value="F:iron ion binding"/>
    <property type="evidence" value="ECO:0007669"/>
    <property type="project" value="InterPro"/>
</dbReference>
<keyword evidence="7 9" id="KW-0408">Iron</keyword>
<evidence type="ECO:0000256" key="5">
    <source>
        <dbReference type="ARBA" id="ARBA00022723"/>
    </source>
</evidence>
<dbReference type="PRINTS" id="PR00385">
    <property type="entry name" value="P450"/>
</dbReference>
<dbReference type="InterPro" id="IPR036396">
    <property type="entry name" value="Cyt_P450_sf"/>
</dbReference>
<comment type="similarity">
    <text evidence="3 10">Belongs to the cytochrome P450 family.</text>
</comment>
<dbReference type="PRINTS" id="PR00463">
    <property type="entry name" value="EP450I"/>
</dbReference>
<comment type="cofactor">
    <cofactor evidence="1 9">
        <name>heme</name>
        <dbReference type="ChEBI" id="CHEBI:30413"/>
    </cofactor>
</comment>
<dbReference type="InterPro" id="IPR002401">
    <property type="entry name" value="Cyt_P450_E_grp-I"/>
</dbReference>
<dbReference type="InParanoid" id="A8PC62"/>
<comment type="pathway">
    <text evidence="2">Secondary metabolite biosynthesis.</text>
</comment>
<dbReference type="OMA" id="ENYPRPK"/>
<dbReference type="STRING" id="240176.A8PC62"/>
<dbReference type="InterPro" id="IPR050364">
    <property type="entry name" value="Cytochrome_P450_fung"/>
</dbReference>
<dbReference type="PROSITE" id="PS00086">
    <property type="entry name" value="CYTOCHROME_P450"/>
    <property type="match status" value="1"/>
</dbReference>
<name>A8PC62_COPC7</name>
<evidence type="ECO:0000256" key="4">
    <source>
        <dbReference type="ARBA" id="ARBA00022617"/>
    </source>
</evidence>
<proteinExistence type="inferred from homology"/>
<dbReference type="CDD" id="cd11065">
    <property type="entry name" value="CYP64-like"/>
    <property type="match status" value="1"/>
</dbReference>
<dbReference type="SUPFAM" id="SSF48264">
    <property type="entry name" value="Cytochrome P450"/>
    <property type="match status" value="1"/>
</dbReference>
<evidence type="ECO:0000256" key="7">
    <source>
        <dbReference type="ARBA" id="ARBA00023004"/>
    </source>
</evidence>
<reference evidence="11 12" key="1">
    <citation type="journal article" date="2010" name="Proc. Natl. Acad. Sci. U.S.A.">
        <title>Insights into evolution of multicellular fungi from the assembled chromosomes of the mushroom Coprinopsis cinerea (Coprinus cinereus).</title>
        <authorList>
            <person name="Stajich J.E."/>
            <person name="Wilke S.K."/>
            <person name="Ahren D."/>
            <person name="Au C.H."/>
            <person name="Birren B.W."/>
            <person name="Borodovsky M."/>
            <person name="Burns C."/>
            <person name="Canback B."/>
            <person name="Casselton L.A."/>
            <person name="Cheng C.K."/>
            <person name="Deng J."/>
            <person name="Dietrich F.S."/>
            <person name="Fargo D.C."/>
            <person name="Farman M.L."/>
            <person name="Gathman A.C."/>
            <person name="Goldberg J."/>
            <person name="Guigo R."/>
            <person name="Hoegger P.J."/>
            <person name="Hooker J.B."/>
            <person name="Huggins A."/>
            <person name="James T.Y."/>
            <person name="Kamada T."/>
            <person name="Kilaru S."/>
            <person name="Kodira C."/>
            <person name="Kues U."/>
            <person name="Kupfer D."/>
            <person name="Kwan H.S."/>
            <person name="Lomsadze A."/>
            <person name="Li W."/>
            <person name="Lilly W.W."/>
            <person name="Ma L.J."/>
            <person name="Mackey A.J."/>
            <person name="Manning G."/>
            <person name="Martin F."/>
            <person name="Muraguchi H."/>
            <person name="Natvig D.O."/>
            <person name="Palmerini H."/>
            <person name="Ramesh M.A."/>
            <person name="Rehmeyer C.J."/>
            <person name="Roe B.A."/>
            <person name="Shenoy N."/>
            <person name="Stanke M."/>
            <person name="Ter-Hovhannisyan V."/>
            <person name="Tunlid A."/>
            <person name="Velagapudi R."/>
            <person name="Vision T.J."/>
            <person name="Zeng Q."/>
            <person name="Zolan M.E."/>
            <person name="Pukkila P.J."/>
        </authorList>
    </citation>
    <scope>NUCLEOTIDE SEQUENCE [LARGE SCALE GENOMIC DNA]</scope>
    <source>
        <strain evidence="12">Okayama-7 / 130 / ATCC MYA-4618 / FGSC 9003</strain>
    </source>
</reference>
<keyword evidence="5 9" id="KW-0479">Metal-binding</keyword>
<evidence type="ECO:0000256" key="8">
    <source>
        <dbReference type="ARBA" id="ARBA00023033"/>
    </source>
</evidence>
<dbReference type="EMBL" id="AACS02000011">
    <property type="protein sequence ID" value="EAU81380.2"/>
    <property type="molecule type" value="Genomic_DNA"/>
</dbReference>
<keyword evidence="6 10" id="KW-0560">Oxidoreductase</keyword>
<accession>A8PC62</accession>
<keyword evidence="4 9" id="KW-0349">Heme</keyword>
<gene>
    <name evidence="11" type="ORF">CC1G_05210</name>
</gene>
<dbReference type="OrthoDB" id="2789670at2759"/>
<evidence type="ECO:0000256" key="1">
    <source>
        <dbReference type="ARBA" id="ARBA00001971"/>
    </source>
</evidence>
<dbReference type="VEuPathDB" id="FungiDB:CC1G_05210"/>
<protein>
    <submittedName>
        <fullName evidence="11">Cytochrome P450</fullName>
    </submittedName>
</protein>
<dbReference type="PANTHER" id="PTHR46300:SF7">
    <property type="entry name" value="P450, PUTATIVE (EUROFUNG)-RELATED"/>
    <property type="match status" value="1"/>
</dbReference>
<dbReference type="eggNOG" id="KOG0156">
    <property type="taxonomic scope" value="Eukaryota"/>
</dbReference>
<evidence type="ECO:0000256" key="3">
    <source>
        <dbReference type="ARBA" id="ARBA00010617"/>
    </source>
</evidence>
<dbReference type="InterPro" id="IPR001128">
    <property type="entry name" value="Cyt_P450"/>
</dbReference>
<dbReference type="KEGG" id="cci:CC1G_05210"/>
<dbReference type="HOGENOM" id="CLU_001570_2_3_1"/>
<dbReference type="Gene3D" id="1.10.630.10">
    <property type="entry name" value="Cytochrome P450"/>
    <property type="match status" value="1"/>
</dbReference>
<evidence type="ECO:0000256" key="6">
    <source>
        <dbReference type="ARBA" id="ARBA00023002"/>
    </source>
</evidence>
<keyword evidence="8 10" id="KW-0503">Monooxygenase</keyword>
<comment type="caution">
    <text evidence="11">The sequence shown here is derived from an EMBL/GenBank/DDBJ whole genome shotgun (WGS) entry which is preliminary data.</text>
</comment>
<dbReference type="Pfam" id="PF00067">
    <property type="entry name" value="p450"/>
    <property type="match status" value="1"/>
</dbReference>
<keyword evidence="12" id="KW-1185">Reference proteome</keyword>
<organism evidence="11 12">
    <name type="scientific">Coprinopsis cinerea (strain Okayama-7 / 130 / ATCC MYA-4618 / FGSC 9003)</name>
    <name type="common">Inky cap fungus</name>
    <name type="synonym">Hormographiella aspergillata</name>
    <dbReference type="NCBI Taxonomy" id="240176"/>
    <lineage>
        <taxon>Eukaryota</taxon>
        <taxon>Fungi</taxon>
        <taxon>Dikarya</taxon>
        <taxon>Basidiomycota</taxon>
        <taxon>Agaricomycotina</taxon>
        <taxon>Agaricomycetes</taxon>
        <taxon>Agaricomycetidae</taxon>
        <taxon>Agaricales</taxon>
        <taxon>Agaricineae</taxon>
        <taxon>Psathyrellaceae</taxon>
        <taxon>Coprinopsis</taxon>
    </lineage>
</organism>
<dbReference type="AlphaFoldDB" id="A8PC62"/>
<dbReference type="GO" id="GO:0004497">
    <property type="term" value="F:monooxygenase activity"/>
    <property type="evidence" value="ECO:0007669"/>
    <property type="project" value="UniProtKB-KW"/>
</dbReference>
<dbReference type="GO" id="GO:0016705">
    <property type="term" value="F:oxidoreductase activity, acting on paired donors, with incorporation or reduction of molecular oxygen"/>
    <property type="evidence" value="ECO:0007669"/>
    <property type="project" value="InterPro"/>
</dbReference>
<evidence type="ECO:0000256" key="9">
    <source>
        <dbReference type="PIRSR" id="PIRSR602401-1"/>
    </source>
</evidence>
<evidence type="ECO:0000313" key="12">
    <source>
        <dbReference type="Proteomes" id="UP000001861"/>
    </source>
</evidence>
<evidence type="ECO:0000313" key="11">
    <source>
        <dbReference type="EMBL" id="EAU81380.2"/>
    </source>
</evidence>
<dbReference type="GO" id="GO:0020037">
    <property type="term" value="F:heme binding"/>
    <property type="evidence" value="ECO:0007669"/>
    <property type="project" value="InterPro"/>
</dbReference>